<dbReference type="EMBL" id="SSSN01000003">
    <property type="protein sequence ID" value="THG35757.1"/>
    <property type="molecule type" value="Genomic_DNA"/>
</dbReference>
<sequence>MSENHRLMLVVGSVRPGRIGLPIAEWVRGVVEEHGGFDIDFVDLAELALPFMDEPRHPRLHEYTQPHTIAWSERVAAADAFLFVTPEYNYSYSPALKNALDFLNQEWWRKAVGFVSYGGVSSGTRGVAALLPVTTVLGLVRVGANVELSFAGQRVDDEGFHPDDREVALLGRELDELENLSTALRQARLSPLT</sequence>
<dbReference type="GO" id="GO:0005829">
    <property type="term" value="C:cytosol"/>
    <property type="evidence" value="ECO:0007669"/>
    <property type="project" value="TreeGrafter"/>
</dbReference>
<dbReference type="Gene3D" id="3.40.50.360">
    <property type="match status" value="1"/>
</dbReference>
<dbReference type="InterPro" id="IPR005025">
    <property type="entry name" value="FMN_Rdtase-like_dom"/>
</dbReference>
<evidence type="ECO:0000313" key="3">
    <source>
        <dbReference type="Proteomes" id="UP000307380"/>
    </source>
</evidence>
<dbReference type="OrthoDB" id="9812295at2"/>
<accession>A0A4V3WUG3</accession>
<dbReference type="AlphaFoldDB" id="A0A4V3WUG3"/>
<dbReference type="PANTHER" id="PTHR30543">
    <property type="entry name" value="CHROMATE REDUCTASE"/>
    <property type="match status" value="1"/>
</dbReference>
<proteinExistence type="predicted"/>
<dbReference type="PANTHER" id="PTHR30543:SF21">
    <property type="entry name" value="NAD(P)H-DEPENDENT FMN REDUCTASE LOT6"/>
    <property type="match status" value="1"/>
</dbReference>
<evidence type="ECO:0000313" key="2">
    <source>
        <dbReference type="EMBL" id="THG35757.1"/>
    </source>
</evidence>
<organism evidence="2 3">
    <name type="scientific">Orlajensenia flava</name>
    <dbReference type="NCBI Taxonomy" id="2565934"/>
    <lineage>
        <taxon>Bacteria</taxon>
        <taxon>Bacillati</taxon>
        <taxon>Actinomycetota</taxon>
        <taxon>Actinomycetes</taxon>
        <taxon>Micrococcales</taxon>
        <taxon>Microbacteriaceae</taxon>
        <taxon>Orlajensenia</taxon>
    </lineage>
</organism>
<gene>
    <name evidence="2" type="ORF">E6C70_06935</name>
</gene>
<dbReference type="RefSeq" id="WP_136423495.1">
    <property type="nucleotide sequence ID" value="NZ_SSSN01000003.1"/>
</dbReference>
<reference evidence="2 3" key="1">
    <citation type="submission" date="2019-04" db="EMBL/GenBank/DDBJ databases">
        <authorList>
            <person name="Jiang L."/>
        </authorList>
    </citation>
    <scope>NUCLEOTIDE SEQUENCE [LARGE SCALE GENOMIC DNA]</scope>
    <source>
        <strain evidence="2 3">YIM 131861</strain>
    </source>
</reference>
<comment type="caution">
    <text evidence="2">The sequence shown here is derived from an EMBL/GenBank/DDBJ whole genome shotgun (WGS) entry which is preliminary data.</text>
</comment>
<dbReference type="GO" id="GO:0016491">
    <property type="term" value="F:oxidoreductase activity"/>
    <property type="evidence" value="ECO:0007669"/>
    <property type="project" value="InterPro"/>
</dbReference>
<evidence type="ECO:0000259" key="1">
    <source>
        <dbReference type="Pfam" id="PF03358"/>
    </source>
</evidence>
<dbReference type="Pfam" id="PF03358">
    <property type="entry name" value="FMN_red"/>
    <property type="match status" value="1"/>
</dbReference>
<dbReference type="Proteomes" id="UP000307380">
    <property type="component" value="Unassembled WGS sequence"/>
</dbReference>
<dbReference type="InterPro" id="IPR050712">
    <property type="entry name" value="NAD(P)H-dep_reductase"/>
</dbReference>
<dbReference type="SUPFAM" id="SSF52218">
    <property type="entry name" value="Flavoproteins"/>
    <property type="match status" value="1"/>
</dbReference>
<keyword evidence="3" id="KW-1185">Reference proteome</keyword>
<protein>
    <submittedName>
        <fullName evidence="2">NAD(P)H-dependent oxidoreductase</fullName>
    </submittedName>
</protein>
<feature type="domain" description="NADPH-dependent FMN reductase-like" evidence="1">
    <location>
        <begin position="7"/>
        <end position="146"/>
    </location>
</feature>
<dbReference type="InterPro" id="IPR029039">
    <property type="entry name" value="Flavoprotein-like_sf"/>
</dbReference>
<dbReference type="GO" id="GO:0010181">
    <property type="term" value="F:FMN binding"/>
    <property type="evidence" value="ECO:0007669"/>
    <property type="project" value="TreeGrafter"/>
</dbReference>
<name>A0A4V3WUG3_9MICO</name>